<dbReference type="Proteomes" id="UP001234297">
    <property type="component" value="Chromosome 4"/>
</dbReference>
<comment type="caution">
    <text evidence="1">The sequence shown here is derived from an EMBL/GenBank/DDBJ whole genome shotgun (WGS) entry which is preliminary data.</text>
</comment>
<accession>A0ACC2K7D2</accession>
<proteinExistence type="predicted"/>
<name>A0ACC2K7D2_PERAE</name>
<organism evidence="1 2">
    <name type="scientific">Persea americana</name>
    <name type="common">Avocado</name>
    <dbReference type="NCBI Taxonomy" id="3435"/>
    <lineage>
        <taxon>Eukaryota</taxon>
        <taxon>Viridiplantae</taxon>
        <taxon>Streptophyta</taxon>
        <taxon>Embryophyta</taxon>
        <taxon>Tracheophyta</taxon>
        <taxon>Spermatophyta</taxon>
        <taxon>Magnoliopsida</taxon>
        <taxon>Magnoliidae</taxon>
        <taxon>Laurales</taxon>
        <taxon>Lauraceae</taxon>
        <taxon>Persea</taxon>
    </lineage>
</organism>
<evidence type="ECO:0000313" key="2">
    <source>
        <dbReference type="Proteomes" id="UP001234297"/>
    </source>
</evidence>
<dbReference type="EMBL" id="CM056812">
    <property type="protein sequence ID" value="KAJ8617014.1"/>
    <property type="molecule type" value="Genomic_DNA"/>
</dbReference>
<evidence type="ECO:0000313" key="1">
    <source>
        <dbReference type="EMBL" id="KAJ8617014.1"/>
    </source>
</evidence>
<sequence>MKERRCGSGVGEGPEWASQWTWRSMDFDQRDDLEVSDFFSGLDDAMEEERRGLFGSIGEIVERKMAGDGYMDEEPTWMSDDLN</sequence>
<gene>
    <name evidence="1" type="ORF">MRB53_013200</name>
</gene>
<protein>
    <submittedName>
        <fullName evidence="1">Uncharacterized protein</fullName>
    </submittedName>
</protein>
<reference evidence="1 2" key="1">
    <citation type="journal article" date="2022" name="Hortic Res">
        <title>A haplotype resolved chromosomal level avocado genome allows analysis of novel avocado genes.</title>
        <authorList>
            <person name="Nath O."/>
            <person name="Fletcher S.J."/>
            <person name="Hayward A."/>
            <person name="Shaw L.M."/>
            <person name="Masouleh A.K."/>
            <person name="Furtado A."/>
            <person name="Henry R.J."/>
            <person name="Mitter N."/>
        </authorList>
    </citation>
    <scope>NUCLEOTIDE SEQUENCE [LARGE SCALE GENOMIC DNA]</scope>
    <source>
        <strain evidence="2">cv. Hass</strain>
    </source>
</reference>
<keyword evidence="2" id="KW-1185">Reference proteome</keyword>